<evidence type="ECO:0000256" key="1">
    <source>
        <dbReference type="ARBA" id="ARBA00004141"/>
    </source>
</evidence>
<dbReference type="GO" id="GO:0016020">
    <property type="term" value="C:membrane"/>
    <property type="evidence" value="ECO:0007669"/>
    <property type="project" value="UniProtKB-SubCell"/>
</dbReference>
<sequence length="129" mass="14253">MTLIQQYPLVVSATLINLVQYLYTGFKVGGARQKYGVKAPATTGHPEFEKLYRIQMNGLEFLPVFLSSLWLCALTSQNDKLSGALGLTYAVGRVVYGLGYPEKRGPGFLIFFLSIVGLMGVSAFQFFKN</sequence>
<feature type="transmembrane region" description="Helical" evidence="5">
    <location>
        <begin position="107"/>
        <end position="127"/>
    </location>
</feature>
<evidence type="ECO:0000256" key="3">
    <source>
        <dbReference type="ARBA" id="ARBA00022989"/>
    </source>
</evidence>
<feature type="transmembrane region" description="Helical" evidence="5">
    <location>
        <begin position="6"/>
        <end position="24"/>
    </location>
</feature>
<evidence type="ECO:0000256" key="2">
    <source>
        <dbReference type="ARBA" id="ARBA00022692"/>
    </source>
</evidence>
<comment type="subcellular location">
    <subcellularLocation>
        <location evidence="1">Membrane</location>
        <topology evidence="1">Multi-pass membrane protein</topology>
    </subcellularLocation>
</comment>
<evidence type="ECO:0000313" key="6">
    <source>
        <dbReference type="EMBL" id="KAF0984895.1"/>
    </source>
</evidence>
<dbReference type="AlphaFoldDB" id="A0A6A5CHW1"/>
<dbReference type="VEuPathDB" id="AmoebaDB:NF0108620"/>
<dbReference type="InterPro" id="IPR050997">
    <property type="entry name" value="MAPEG"/>
</dbReference>
<dbReference type="Proteomes" id="UP000444721">
    <property type="component" value="Unassembled WGS sequence"/>
</dbReference>
<evidence type="ECO:0000313" key="7">
    <source>
        <dbReference type="Proteomes" id="UP000444721"/>
    </source>
</evidence>
<feature type="transmembrane region" description="Helical" evidence="5">
    <location>
        <begin position="58"/>
        <end position="76"/>
    </location>
</feature>
<proteinExistence type="predicted"/>
<comment type="caution">
    <text evidence="6">The sequence shown here is derived from an EMBL/GenBank/DDBJ whole genome shotgun (WGS) entry which is preliminary data.</text>
</comment>
<dbReference type="PANTHER" id="PTHR10250:SF15">
    <property type="entry name" value="MICROSOMAL GLUTATHIONE S-TRANSFERASE-RELATED"/>
    <property type="match status" value="1"/>
</dbReference>
<dbReference type="OMA" id="ARYCYFM"/>
<dbReference type="InterPro" id="IPR001129">
    <property type="entry name" value="Membr-assoc_MAPEG"/>
</dbReference>
<name>A0A6A5CHW1_NAEFO</name>
<feature type="transmembrane region" description="Helical" evidence="5">
    <location>
        <begin position="82"/>
        <end position="100"/>
    </location>
</feature>
<dbReference type="GO" id="GO:0004364">
    <property type="term" value="F:glutathione transferase activity"/>
    <property type="evidence" value="ECO:0007669"/>
    <property type="project" value="TreeGrafter"/>
</dbReference>
<dbReference type="VEuPathDB" id="AmoebaDB:FDP41_000794"/>
<evidence type="ECO:0000256" key="5">
    <source>
        <dbReference type="SAM" id="Phobius"/>
    </source>
</evidence>
<dbReference type="VEuPathDB" id="AmoebaDB:NfTy_031920"/>
<organism evidence="6 7">
    <name type="scientific">Naegleria fowleri</name>
    <name type="common">Brain eating amoeba</name>
    <dbReference type="NCBI Taxonomy" id="5763"/>
    <lineage>
        <taxon>Eukaryota</taxon>
        <taxon>Discoba</taxon>
        <taxon>Heterolobosea</taxon>
        <taxon>Tetramitia</taxon>
        <taxon>Eutetramitia</taxon>
        <taxon>Vahlkampfiidae</taxon>
        <taxon>Naegleria</taxon>
    </lineage>
</organism>
<dbReference type="InterPro" id="IPR023352">
    <property type="entry name" value="MAPEG-like_dom_sf"/>
</dbReference>
<gene>
    <name evidence="6" type="ORF">FDP41_000794</name>
</gene>
<dbReference type="GeneID" id="68108012"/>
<dbReference type="Pfam" id="PF01124">
    <property type="entry name" value="MAPEG"/>
    <property type="match status" value="1"/>
</dbReference>
<dbReference type="Gene3D" id="1.20.120.550">
    <property type="entry name" value="Membrane associated eicosanoid/glutathione metabolism-like domain"/>
    <property type="match status" value="1"/>
</dbReference>
<protein>
    <submittedName>
        <fullName evidence="6">Uncharacterized protein</fullName>
    </submittedName>
</protein>
<dbReference type="GO" id="GO:0004602">
    <property type="term" value="F:glutathione peroxidase activity"/>
    <property type="evidence" value="ECO:0007669"/>
    <property type="project" value="TreeGrafter"/>
</dbReference>
<keyword evidence="3 5" id="KW-1133">Transmembrane helix</keyword>
<accession>A0A6A5CHW1</accession>
<keyword evidence="2 5" id="KW-0812">Transmembrane</keyword>
<dbReference type="OrthoDB" id="410651at2759"/>
<keyword evidence="4 5" id="KW-0472">Membrane</keyword>
<keyword evidence="7" id="KW-1185">Reference proteome</keyword>
<dbReference type="EMBL" id="VFQX01000002">
    <property type="protein sequence ID" value="KAF0984895.1"/>
    <property type="molecule type" value="Genomic_DNA"/>
</dbReference>
<reference evidence="6 7" key="1">
    <citation type="journal article" date="2019" name="Sci. Rep.">
        <title>Nanopore sequencing improves the draft genome of the human pathogenic amoeba Naegleria fowleri.</title>
        <authorList>
            <person name="Liechti N."/>
            <person name="Schurch N."/>
            <person name="Bruggmann R."/>
            <person name="Wittwer M."/>
        </authorList>
    </citation>
    <scope>NUCLEOTIDE SEQUENCE [LARGE SCALE GENOMIC DNA]</scope>
    <source>
        <strain evidence="6 7">ATCC 30894</strain>
    </source>
</reference>
<evidence type="ECO:0000256" key="4">
    <source>
        <dbReference type="ARBA" id="ARBA00023136"/>
    </source>
</evidence>
<dbReference type="RefSeq" id="XP_044569608.1">
    <property type="nucleotide sequence ID" value="XM_044711739.1"/>
</dbReference>
<dbReference type="SUPFAM" id="SSF161084">
    <property type="entry name" value="MAPEG domain-like"/>
    <property type="match status" value="1"/>
</dbReference>
<dbReference type="PANTHER" id="PTHR10250">
    <property type="entry name" value="MICROSOMAL GLUTATHIONE S-TRANSFERASE"/>
    <property type="match status" value="1"/>
</dbReference>
<dbReference type="GO" id="GO:0006691">
    <property type="term" value="P:leukotriene metabolic process"/>
    <property type="evidence" value="ECO:0007669"/>
    <property type="project" value="UniProtKB-ARBA"/>
</dbReference>